<dbReference type="PANTHER" id="PTHR45783:SF3">
    <property type="entry name" value="KINESIN LIGHT CHAIN"/>
    <property type="match status" value="1"/>
</dbReference>
<keyword evidence="8" id="KW-0505">Motor protein</keyword>
<evidence type="ECO:0000256" key="4">
    <source>
        <dbReference type="ARBA" id="ARBA00022701"/>
    </source>
</evidence>
<dbReference type="InterPro" id="IPR002182">
    <property type="entry name" value="NB-ARC"/>
</dbReference>
<keyword evidence="9" id="KW-0206">Cytoskeleton</keyword>
<dbReference type="InterPro" id="IPR002151">
    <property type="entry name" value="Kinesin_light"/>
</dbReference>
<evidence type="ECO:0000313" key="12">
    <source>
        <dbReference type="EMBL" id="NMF61179.1"/>
    </source>
</evidence>
<evidence type="ECO:0000256" key="9">
    <source>
        <dbReference type="ARBA" id="ARBA00023212"/>
    </source>
</evidence>
<evidence type="ECO:0000256" key="10">
    <source>
        <dbReference type="PROSITE-ProRule" id="PRU00339"/>
    </source>
</evidence>
<dbReference type="Gene3D" id="1.25.40.10">
    <property type="entry name" value="Tetratricopeptide repeat domain"/>
    <property type="match status" value="2"/>
</dbReference>
<keyword evidence="5" id="KW-0677">Repeat</keyword>
<feature type="domain" description="NB-ARC" evidence="11">
    <location>
        <begin position="12"/>
        <end position="169"/>
    </location>
</feature>
<protein>
    <submittedName>
        <fullName evidence="12">Tetratricopeptide repeat protein</fullName>
    </submittedName>
</protein>
<evidence type="ECO:0000256" key="6">
    <source>
        <dbReference type="ARBA" id="ARBA00022803"/>
    </source>
</evidence>
<evidence type="ECO:0000256" key="8">
    <source>
        <dbReference type="ARBA" id="ARBA00023175"/>
    </source>
</evidence>
<keyword evidence="4" id="KW-0493">Microtubule</keyword>
<evidence type="ECO:0000256" key="3">
    <source>
        <dbReference type="ARBA" id="ARBA00022490"/>
    </source>
</evidence>
<dbReference type="Pfam" id="PF00931">
    <property type="entry name" value="NB-ARC"/>
    <property type="match status" value="1"/>
</dbReference>
<dbReference type="SUPFAM" id="SSF48452">
    <property type="entry name" value="TPR-like"/>
    <property type="match status" value="2"/>
</dbReference>
<dbReference type="SUPFAM" id="SSF52540">
    <property type="entry name" value="P-loop containing nucleoside triphosphate hydrolases"/>
    <property type="match status" value="1"/>
</dbReference>
<accession>A0ABX1M2S6</accession>
<evidence type="ECO:0000256" key="7">
    <source>
        <dbReference type="ARBA" id="ARBA00023054"/>
    </source>
</evidence>
<dbReference type="PROSITE" id="PS50005">
    <property type="entry name" value="TPR"/>
    <property type="match status" value="4"/>
</dbReference>
<dbReference type="InterPro" id="IPR019734">
    <property type="entry name" value="TPR_rpt"/>
</dbReference>
<gene>
    <name evidence="12" type="ORF">HC246_24935</name>
</gene>
<evidence type="ECO:0000256" key="2">
    <source>
        <dbReference type="ARBA" id="ARBA00009622"/>
    </source>
</evidence>
<evidence type="ECO:0000256" key="1">
    <source>
        <dbReference type="ARBA" id="ARBA00004245"/>
    </source>
</evidence>
<dbReference type="InterPro" id="IPR011990">
    <property type="entry name" value="TPR-like_helical_dom_sf"/>
</dbReference>
<comment type="subcellular location">
    <subcellularLocation>
        <location evidence="1">Cytoplasm</location>
        <location evidence="1">Cytoskeleton</location>
    </subcellularLocation>
</comment>
<dbReference type="Gene3D" id="3.40.50.300">
    <property type="entry name" value="P-loop containing nucleotide triphosphate hydrolases"/>
    <property type="match status" value="1"/>
</dbReference>
<dbReference type="InterPro" id="IPR027417">
    <property type="entry name" value="P-loop_NTPase"/>
</dbReference>
<name>A0ABX1M2S6_9CYAN</name>
<reference evidence="12 13" key="1">
    <citation type="submission" date="2020-03" db="EMBL/GenBank/DDBJ databases">
        <title>Draft Genome Sequence of 2-Methylisoborneol Producing Pseudanabaena yagii Strain GIHE-NHR1 Isolated from North Han River in South Korea.</title>
        <authorList>
            <person name="Jeong J."/>
        </authorList>
    </citation>
    <scope>NUCLEOTIDE SEQUENCE [LARGE SCALE GENOMIC DNA]</scope>
    <source>
        <strain evidence="12 13">GIHE-NHR1</strain>
    </source>
</reference>
<keyword evidence="6 10" id="KW-0802">TPR repeat</keyword>
<feature type="repeat" description="TPR" evidence="10">
    <location>
        <begin position="598"/>
        <end position="631"/>
    </location>
</feature>
<comment type="similarity">
    <text evidence="2">Belongs to the kinesin light chain family.</text>
</comment>
<keyword evidence="7" id="KW-0175">Coiled coil</keyword>
<proteinExistence type="inferred from homology"/>
<dbReference type="EMBL" id="JAAVJL010000007">
    <property type="protein sequence ID" value="NMF61179.1"/>
    <property type="molecule type" value="Genomic_DNA"/>
</dbReference>
<dbReference type="Pfam" id="PF13424">
    <property type="entry name" value="TPR_12"/>
    <property type="match status" value="2"/>
</dbReference>
<sequence length="723" mass="82016">MRNGSPNFVGREEELAEIHTKLQAGQGVIVCAVEGMGGVGKSELALQYATRYQQEYVARYWLSLREMGLAQAVLTMASPYLALPESMQAASLDEQAAWYWQNWLPQEGKVLVILDDVTDLKSIPKQARPLSERFQILVTTRKRKLSPQFSEITLGVISESEALELLGKMLGKPRVEKELTAAKEICEYLGYLPLGVELTGRYLQLDEDLRLSDYRQQLTIADESMDIQEDTGINAPRGVIAAFELSWKELSSNASKVAMMLGLFAPADIAWSLVEEVAPQLNFDAKDLQEGRKQLNNFYLIKAIDDERTRFAIHSLTRQFLQWKLAQEPETNRLFREAFVNSLLALAKQIPSSPTRDLIARVAPAILHLDMLSREMLGDIPNLEEDLYLPFVGIARFYEGQGFYALAEDPSQRCLKVTQELLGERHPYVATSIHNLAVLYRMQGRYKEAEPLFKQAIALSQELLGERHPSVAASLGNLAMLYRSQGRYKEAEPLFKQALALSQELLGERHPDVATGIHNLAMLYRSQGRYKEAEPLYKQAIVLKHELLGKRHPDVAAGINNLAMLYSLQRRYKEAEPLYKLALTMIKELLGDRHPDVATSLNNLAGLYDSQGRYEEAEPLYKQALSLKQELLGDRHPSVAGSLFNLAILHHKMQRHSEAMTEIQSAIQIYEQTLGIEHPHTKAAMSWLPSIWVALNNSNYRKTLSQYRDRISRFLLRLIRRNE</sequence>
<evidence type="ECO:0000313" key="13">
    <source>
        <dbReference type="Proteomes" id="UP000738376"/>
    </source>
</evidence>
<dbReference type="PANTHER" id="PTHR45783">
    <property type="entry name" value="KINESIN LIGHT CHAIN"/>
    <property type="match status" value="1"/>
</dbReference>
<organism evidence="12 13">
    <name type="scientific">Pseudanabaena yagii GIHE-NHR1</name>
    <dbReference type="NCBI Taxonomy" id="2722753"/>
    <lineage>
        <taxon>Bacteria</taxon>
        <taxon>Bacillati</taxon>
        <taxon>Cyanobacteriota</taxon>
        <taxon>Cyanophyceae</taxon>
        <taxon>Pseudanabaenales</taxon>
        <taxon>Pseudanabaenaceae</taxon>
        <taxon>Pseudanabaena</taxon>
        <taxon>Pseudanabaena yagii</taxon>
    </lineage>
</organism>
<dbReference type="Pfam" id="PF13374">
    <property type="entry name" value="TPR_10"/>
    <property type="match status" value="3"/>
</dbReference>
<dbReference type="Proteomes" id="UP000738376">
    <property type="component" value="Unassembled WGS sequence"/>
</dbReference>
<dbReference type="PRINTS" id="PR00381">
    <property type="entry name" value="KINESINLIGHT"/>
</dbReference>
<keyword evidence="13" id="KW-1185">Reference proteome</keyword>
<feature type="repeat" description="TPR" evidence="10">
    <location>
        <begin position="430"/>
        <end position="463"/>
    </location>
</feature>
<dbReference type="SMART" id="SM00028">
    <property type="entry name" value="TPR"/>
    <property type="match status" value="6"/>
</dbReference>
<feature type="repeat" description="TPR" evidence="10">
    <location>
        <begin position="472"/>
        <end position="505"/>
    </location>
</feature>
<comment type="caution">
    <text evidence="12">The sequence shown here is derived from an EMBL/GenBank/DDBJ whole genome shotgun (WGS) entry which is preliminary data.</text>
</comment>
<keyword evidence="3" id="KW-0963">Cytoplasm</keyword>
<evidence type="ECO:0000256" key="5">
    <source>
        <dbReference type="ARBA" id="ARBA00022737"/>
    </source>
</evidence>
<feature type="repeat" description="TPR" evidence="10">
    <location>
        <begin position="514"/>
        <end position="547"/>
    </location>
</feature>
<evidence type="ECO:0000259" key="11">
    <source>
        <dbReference type="Pfam" id="PF00931"/>
    </source>
</evidence>